<dbReference type="InterPro" id="IPR019844">
    <property type="entry name" value="CSD_CS"/>
</dbReference>
<keyword evidence="2" id="KW-0963">Cytoplasm</keyword>
<dbReference type="Gene3D" id="2.40.50.140">
    <property type="entry name" value="Nucleic acid-binding proteins"/>
    <property type="match status" value="1"/>
</dbReference>
<evidence type="ECO:0000256" key="3">
    <source>
        <dbReference type="RuleBase" id="RU000408"/>
    </source>
</evidence>
<dbReference type="PROSITE" id="PS00352">
    <property type="entry name" value="CSD_1"/>
    <property type="match status" value="1"/>
</dbReference>
<dbReference type="InterPro" id="IPR012340">
    <property type="entry name" value="NA-bd_OB-fold"/>
</dbReference>
<dbReference type="InterPro" id="IPR002059">
    <property type="entry name" value="CSP_DNA-bd"/>
</dbReference>
<dbReference type="Gene3D" id="6.20.370.130">
    <property type="match status" value="1"/>
</dbReference>
<dbReference type="Pfam" id="PF00313">
    <property type="entry name" value="CSD"/>
    <property type="match status" value="1"/>
</dbReference>
<dbReference type="InterPro" id="IPR050181">
    <property type="entry name" value="Cold_shock_domain"/>
</dbReference>
<comment type="subcellular location">
    <subcellularLocation>
        <location evidence="1 3">Cytoplasm</location>
    </subcellularLocation>
</comment>
<dbReference type="CDD" id="cd04458">
    <property type="entry name" value="CSP_CDS"/>
    <property type="match status" value="1"/>
</dbReference>
<organism evidence="5 6">
    <name type="scientific">Vibrio stylophorae</name>
    <dbReference type="NCBI Taxonomy" id="659351"/>
    <lineage>
        <taxon>Bacteria</taxon>
        <taxon>Pseudomonadati</taxon>
        <taxon>Pseudomonadota</taxon>
        <taxon>Gammaproteobacteria</taxon>
        <taxon>Vibrionales</taxon>
        <taxon>Vibrionaceae</taxon>
        <taxon>Vibrio</taxon>
    </lineage>
</organism>
<dbReference type="SUPFAM" id="SSF50249">
    <property type="entry name" value="Nucleic acid-binding proteins"/>
    <property type="match status" value="1"/>
</dbReference>
<keyword evidence="6" id="KW-1185">Reference proteome</keyword>
<dbReference type="InterPro" id="IPR011129">
    <property type="entry name" value="CSD"/>
</dbReference>
<feature type="domain" description="CSD" evidence="4">
    <location>
        <begin position="3"/>
        <end position="68"/>
    </location>
</feature>
<evidence type="ECO:0000313" key="6">
    <source>
        <dbReference type="Proteomes" id="UP000838672"/>
    </source>
</evidence>
<evidence type="ECO:0000256" key="2">
    <source>
        <dbReference type="ARBA" id="ARBA00022490"/>
    </source>
</evidence>
<sequence>MSKATGTVKFFNESKGFGFIVQDNGGADVFVHFSAIQTEGFKTLAEGQKVAFDIEQGQKGPQAANVVAL</sequence>
<name>A0ABM8ZXQ7_9VIBR</name>
<dbReference type="InterPro" id="IPR012156">
    <property type="entry name" value="Cold_shock_CspA"/>
</dbReference>
<gene>
    <name evidence="5" type="primary">cspV</name>
    <name evidence="5" type="ORF">VST7929_03002</name>
</gene>
<dbReference type="SMART" id="SM00357">
    <property type="entry name" value="CSP"/>
    <property type="match status" value="1"/>
</dbReference>
<accession>A0ABM8ZXQ7</accession>
<dbReference type="Proteomes" id="UP000838672">
    <property type="component" value="Unassembled WGS sequence"/>
</dbReference>
<comment type="caution">
    <text evidence="5">The sequence shown here is derived from an EMBL/GenBank/DDBJ whole genome shotgun (WGS) entry which is preliminary data.</text>
</comment>
<reference evidence="5" key="1">
    <citation type="submission" date="2021-11" db="EMBL/GenBank/DDBJ databases">
        <authorList>
            <person name="Rodrigo-Torres L."/>
            <person name="Arahal R. D."/>
            <person name="Lucena T."/>
        </authorList>
    </citation>
    <scope>NUCLEOTIDE SEQUENCE</scope>
    <source>
        <strain evidence="5">CECT 7929</strain>
    </source>
</reference>
<dbReference type="PANTHER" id="PTHR11544">
    <property type="entry name" value="COLD SHOCK DOMAIN CONTAINING PROTEINS"/>
    <property type="match status" value="1"/>
</dbReference>
<evidence type="ECO:0000259" key="4">
    <source>
        <dbReference type="PROSITE" id="PS51857"/>
    </source>
</evidence>
<dbReference type="EMBL" id="CAKLDI010000002">
    <property type="protein sequence ID" value="CAH0535428.1"/>
    <property type="molecule type" value="Genomic_DNA"/>
</dbReference>
<proteinExistence type="predicted"/>
<dbReference type="PROSITE" id="PS51857">
    <property type="entry name" value="CSD_2"/>
    <property type="match status" value="1"/>
</dbReference>
<dbReference type="PRINTS" id="PR00050">
    <property type="entry name" value="COLDSHOCK"/>
</dbReference>
<evidence type="ECO:0000256" key="1">
    <source>
        <dbReference type="ARBA" id="ARBA00004496"/>
    </source>
</evidence>
<dbReference type="RefSeq" id="WP_237468285.1">
    <property type="nucleotide sequence ID" value="NZ_CAKLDI010000002.1"/>
</dbReference>
<protein>
    <submittedName>
        <fullName evidence="5">Cold shock protein CspV</fullName>
    </submittedName>
</protein>
<dbReference type="PIRSF" id="PIRSF002599">
    <property type="entry name" value="Cold_shock_A"/>
    <property type="match status" value="1"/>
</dbReference>
<evidence type="ECO:0000313" key="5">
    <source>
        <dbReference type="EMBL" id="CAH0535428.1"/>
    </source>
</evidence>